<accession>A0A3G2S507</accession>
<feature type="region of interest" description="Disordered" evidence="5">
    <location>
        <begin position="379"/>
        <end position="402"/>
    </location>
</feature>
<reference evidence="7 8" key="1">
    <citation type="submission" date="2018-10" db="EMBL/GenBank/DDBJ databases">
        <title>Complete genome sequence of Malassezia restricta CBS 7877.</title>
        <authorList>
            <person name="Morand S.C."/>
            <person name="Bertignac M."/>
            <person name="Iltis A."/>
            <person name="Kolder I."/>
            <person name="Pirovano W."/>
            <person name="Jourdain R."/>
            <person name="Clavaud C."/>
        </authorList>
    </citation>
    <scope>NUCLEOTIDE SEQUENCE [LARGE SCALE GENOMIC DNA]</scope>
    <source>
        <strain evidence="7 8">CBS 7877</strain>
    </source>
</reference>
<evidence type="ECO:0000256" key="3">
    <source>
        <dbReference type="ARBA" id="ARBA00023242"/>
    </source>
</evidence>
<dbReference type="AlphaFoldDB" id="A0A3G2S507"/>
<organism evidence="7 8">
    <name type="scientific">Malassezia restricta (strain ATCC 96810 / NBRC 103918 / CBS 7877)</name>
    <name type="common">Seborrheic dermatitis infection agent</name>
    <dbReference type="NCBI Taxonomy" id="425264"/>
    <lineage>
        <taxon>Eukaryota</taxon>
        <taxon>Fungi</taxon>
        <taxon>Dikarya</taxon>
        <taxon>Basidiomycota</taxon>
        <taxon>Ustilaginomycotina</taxon>
        <taxon>Malasseziomycetes</taxon>
        <taxon>Malasseziales</taxon>
        <taxon>Malasseziaceae</taxon>
        <taxon>Malassezia</taxon>
    </lineage>
</organism>
<name>A0A3G2S507_MALR7</name>
<keyword evidence="3" id="KW-0539">Nucleus</keyword>
<dbReference type="InterPro" id="IPR006906">
    <property type="entry name" value="Timeless_N"/>
</dbReference>
<keyword evidence="8" id="KW-1185">Reference proteome</keyword>
<feature type="compositionally biased region" description="Low complexity" evidence="5">
    <location>
        <begin position="873"/>
        <end position="892"/>
    </location>
</feature>
<keyword evidence="4" id="KW-0131">Cell cycle</keyword>
<feature type="domain" description="Timeless N-terminal" evidence="6">
    <location>
        <begin position="71"/>
        <end position="349"/>
    </location>
</feature>
<dbReference type="EMBL" id="CP033148">
    <property type="protein sequence ID" value="AYO41257.1"/>
    <property type="molecule type" value="Genomic_DNA"/>
</dbReference>
<evidence type="ECO:0000259" key="6">
    <source>
        <dbReference type="Pfam" id="PF04821"/>
    </source>
</evidence>
<keyword evidence="7" id="KW-0413">Isomerase</keyword>
<proteinExistence type="predicted"/>
<gene>
    <name evidence="7" type="primary">TOF1</name>
    <name evidence="7" type="ORF">DNF11_0307</name>
</gene>
<dbReference type="GO" id="GO:0006281">
    <property type="term" value="P:DNA repair"/>
    <property type="evidence" value="ECO:0007669"/>
    <property type="project" value="TreeGrafter"/>
</dbReference>
<sequence>MVASDTDDVWRQVWSDEGDSVSTVSEEEPEVEAGDVDMDERVEMLRAPVLSICTALGGYEHVQQHGRTELVYRVGDDCLECLRDLRRLWRQDDTDASRAIARVFAELGTLHNDLIPILLHCAGGGDKADKIALACTDLITALTWPIDWDAELHDMTTRMEEDENEQVLAKLLELQSAQVQYKSSILRERAKEPRLGDRTVLSCVLRHVLAPSLKPRSERTERDVGVTSMCLHLFRNLLAIRDPPLQSFSTGNIANMSLQSVLVQQMDTFHILDALRMLASQADTKEFEMWTPIVAESVYHMVSGTPPAWLAGAIETSPLSASLSAEASERRSSRRNASARHSRFGTTIQFPAHDGSLRIARTPAALTERVDRLEQRVMDRTKRRVSRRRPASDRGAPPTQVHWTPSAQRVLRTWADRFVLDGLFGVLVPAYLRDIHAERERVGGLEAARCKAIQLASFFLEYAMARRMPMAHVSLWLEPWAFRLVRARTAMALESRQWLEFTLSVRLWTTQLRLLEALSRSALDAEREAAESLQHTLYYDGEYLDTALHAMHAYSTQSFACLEAIIDFSYMMPRLLERHASTSAYMFVKTSKDERIFRFESFQRSMASTRLVHACTQYLARYRDSSCASTMLPRLAAVVHRIIVRASHVALFFSAKIRHVWDRVMADGAHMQRVHPQAARDLARLYHIIRKTFLRLSDASRQAYEVDRRPPKPTAELYVRSELSHSEQIGVAVGLLAEAHKLTSVSWVRTALERASMERMSHQTEAHVPEAHMPLYPEHELPDGGPDAAHLAPLRLLCRLVELEEKAEGTWYVPPDCAPNTLARYGQIIDQYLTEPLVIEGQSLKDLVRAKRPRPPATDRPAQRPRIEDEVPSLSDAESSPPTSSSPQIAAPEPMEAKGVPDLFLLSDTEA</sequence>
<dbReference type="GO" id="GO:0003677">
    <property type="term" value="F:DNA binding"/>
    <property type="evidence" value="ECO:0007669"/>
    <property type="project" value="TreeGrafter"/>
</dbReference>
<dbReference type="GO" id="GO:0000076">
    <property type="term" value="P:DNA replication checkpoint signaling"/>
    <property type="evidence" value="ECO:0007669"/>
    <property type="project" value="TreeGrafter"/>
</dbReference>
<evidence type="ECO:0000256" key="5">
    <source>
        <dbReference type="SAM" id="MobiDB-lite"/>
    </source>
</evidence>
<keyword evidence="2" id="KW-0236">DNA replication inhibitor</keyword>
<dbReference type="STRING" id="425264.A0A3G2S507"/>
<feature type="region of interest" description="Disordered" evidence="5">
    <location>
        <begin position="1"/>
        <end position="30"/>
    </location>
</feature>
<feature type="compositionally biased region" description="Basic residues" evidence="5">
    <location>
        <begin position="332"/>
        <end position="343"/>
    </location>
</feature>
<evidence type="ECO:0000256" key="4">
    <source>
        <dbReference type="ARBA" id="ARBA00023306"/>
    </source>
</evidence>
<dbReference type="Proteomes" id="UP000269793">
    <property type="component" value="Chromosome I"/>
</dbReference>
<dbReference type="VEuPathDB" id="FungiDB:DNF11_0307"/>
<feature type="region of interest" description="Disordered" evidence="5">
    <location>
        <begin position="324"/>
        <end position="344"/>
    </location>
</feature>
<evidence type="ECO:0000256" key="2">
    <source>
        <dbReference type="ARBA" id="ARBA00022880"/>
    </source>
</evidence>
<dbReference type="InterPro" id="IPR044998">
    <property type="entry name" value="Timeless"/>
</dbReference>
<comment type="subcellular location">
    <subcellularLocation>
        <location evidence="1">Nucleus</location>
    </subcellularLocation>
</comment>
<dbReference type="Pfam" id="PF04821">
    <property type="entry name" value="TIMELESS"/>
    <property type="match status" value="1"/>
</dbReference>
<dbReference type="GO" id="GO:0031298">
    <property type="term" value="C:replication fork protection complex"/>
    <property type="evidence" value="ECO:0007669"/>
    <property type="project" value="TreeGrafter"/>
</dbReference>
<dbReference type="PANTHER" id="PTHR22940:SF4">
    <property type="entry name" value="PROTEIN TIMELESS HOMOLOG"/>
    <property type="match status" value="1"/>
</dbReference>
<feature type="region of interest" description="Disordered" evidence="5">
    <location>
        <begin position="849"/>
        <end position="911"/>
    </location>
</feature>
<protein>
    <submittedName>
        <fullName evidence="7">Topoisomerase 1-associated factor 1</fullName>
    </submittedName>
</protein>
<dbReference type="GO" id="GO:0016853">
    <property type="term" value="F:isomerase activity"/>
    <property type="evidence" value="ECO:0007669"/>
    <property type="project" value="UniProtKB-KW"/>
</dbReference>
<dbReference type="PANTHER" id="PTHR22940">
    <property type="entry name" value="TIMEOUT/TIMELESS-2"/>
    <property type="match status" value="1"/>
</dbReference>
<evidence type="ECO:0000313" key="8">
    <source>
        <dbReference type="Proteomes" id="UP000269793"/>
    </source>
</evidence>
<dbReference type="GO" id="GO:0043111">
    <property type="term" value="P:replication fork arrest"/>
    <property type="evidence" value="ECO:0007669"/>
    <property type="project" value="TreeGrafter"/>
</dbReference>
<dbReference type="OrthoDB" id="310853at2759"/>
<evidence type="ECO:0000313" key="7">
    <source>
        <dbReference type="EMBL" id="AYO41257.1"/>
    </source>
</evidence>
<evidence type="ECO:0000256" key="1">
    <source>
        <dbReference type="ARBA" id="ARBA00004123"/>
    </source>
</evidence>